<evidence type="ECO:0000256" key="5">
    <source>
        <dbReference type="SAM" id="Phobius"/>
    </source>
</evidence>
<evidence type="ECO:0000313" key="8">
    <source>
        <dbReference type="EMBL" id="CAD7688247.1"/>
    </source>
</evidence>
<evidence type="ECO:0000313" key="9">
    <source>
        <dbReference type="Proteomes" id="UP000645828"/>
    </source>
</evidence>
<dbReference type="GO" id="GO:0008610">
    <property type="term" value="P:lipid biosynthetic process"/>
    <property type="evidence" value="ECO:0007669"/>
    <property type="project" value="InterPro"/>
</dbReference>
<evidence type="ECO:0000256" key="4">
    <source>
        <dbReference type="ARBA" id="ARBA00023136"/>
    </source>
</evidence>
<dbReference type="PANTHER" id="PTHR11863">
    <property type="entry name" value="STEROL DESATURASE"/>
    <property type="match status" value="1"/>
</dbReference>
<keyword evidence="4 5" id="KW-0472">Membrane</keyword>
<dbReference type="InterPro" id="IPR050307">
    <property type="entry name" value="Sterol_Desaturase_Related"/>
</dbReference>
<sequence>MTSSDKLLVSRSSNKSWCLYTYFIFATLSYYFVCDHLLMKHPCFLKINPTVSLFLLELRDYSKLYDDPGEFPGGWFGLIVSILPLLFFTDMLIYWIHRGLHHRLVYKHIYKPNHLWKIPTTFASYAFHPLDGFLQSPPCHIDSFILPLHKVVYFSLYILINIWTISIHDGNFHVLQILKPFINGSAHHTDHHVLFDYNYGQH</sequence>
<keyword evidence="3 5" id="KW-1133">Transmembrane helix</keyword>
<comment type="subcellular location">
    <subcellularLocation>
        <location evidence="1">Membrane</location>
    </subcellularLocation>
</comment>
<evidence type="ECO:0000256" key="1">
    <source>
        <dbReference type="ARBA" id="ARBA00004370"/>
    </source>
</evidence>
<dbReference type="Proteomes" id="UP000645828">
    <property type="component" value="Unassembled WGS sequence"/>
</dbReference>
<feature type="transmembrane region" description="Helical" evidence="5">
    <location>
        <begin position="20"/>
        <end position="39"/>
    </location>
</feature>
<keyword evidence="2 5" id="KW-0812">Transmembrane</keyword>
<comment type="caution">
    <text evidence="8">The sequence shown here is derived from an EMBL/GenBank/DDBJ whole genome shotgun (WGS) entry which is preliminary data.</text>
</comment>
<feature type="domain" description="Fatty acid hydroxylase" evidence="6">
    <location>
        <begin position="85"/>
        <end position="201"/>
    </location>
</feature>
<organism evidence="8 9">
    <name type="scientific">Nyctereutes procyonoides</name>
    <name type="common">Raccoon dog</name>
    <name type="synonym">Canis procyonoides</name>
    <dbReference type="NCBI Taxonomy" id="34880"/>
    <lineage>
        <taxon>Eukaryota</taxon>
        <taxon>Metazoa</taxon>
        <taxon>Chordata</taxon>
        <taxon>Craniata</taxon>
        <taxon>Vertebrata</taxon>
        <taxon>Euteleostomi</taxon>
        <taxon>Mammalia</taxon>
        <taxon>Eutheria</taxon>
        <taxon>Laurasiatheria</taxon>
        <taxon>Carnivora</taxon>
        <taxon>Caniformia</taxon>
        <taxon>Canidae</taxon>
        <taxon>Nyctereutes</taxon>
    </lineage>
</organism>
<reference evidence="8" key="1">
    <citation type="submission" date="2020-12" db="EMBL/GenBank/DDBJ databases">
        <authorList>
            <consortium name="Molecular Ecology Group"/>
        </authorList>
    </citation>
    <scope>NUCLEOTIDE SEQUENCE</scope>
    <source>
        <strain evidence="8">TBG_1078</strain>
    </source>
</reference>
<dbReference type="GO" id="GO:0016020">
    <property type="term" value="C:membrane"/>
    <property type="evidence" value="ECO:0007669"/>
    <property type="project" value="UniProtKB-SubCell"/>
</dbReference>
<dbReference type="EMBL" id="CAJHUB010000765">
    <property type="protein sequence ID" value="CAD7688247.1"/>
    <property type="molecule type" value="Genomic_DNA"/>
</dbReference>
<name>A0A811ZHH8_NYCPR</name>
<accession>A0A811ZHH8</accession>
<dbReference type="GO" id="GO:0005506">
    <property type="term" value="F:iron ion binding"/>
    <property type="evidence" value="ECO:0007669"/>
    <property type="project" value="InterPro"/>
</dbReference>
<dbReference type="InterPro" id="IPR006694">
    <property type="entry name" value="Fatty_acid_hydroxylase"/>
</dbReference>
<evidence type="ECO:0000313" key="7">
    <source>
        <dbReference type="EMBL" id="CAD7679271.1"/>
    </source>
</evidence>
<proteinExistence type="predicted"/>
<dbReference type="AlphaFoldDB" id="A0A811ZHH8"/>
<keyword evidence="9" id="KW-1185">Reference proteome</keyword>
<dbReference type="GO" id="GO:0016491">
    <property type="term" value="F:oxidoreductase activity"/>
    <property type="evidence" value="ECO:0007669"/>
    <property type="project" value="InterPro"/>
</dbReference>
<gene>
    <name evidence="7" type="ORF">NYPRO_LOCUS12070</name>
    <name evidence="8" type="ORF">NYPRO_LOCUS21040</name>
</gene>
<evidence type="ECO:0000259" key="6">
    <source>
        <dbReference type="Pfam" id="PF04116"/>
    </source>
</evidence>
<feature type="transmembrane region" description="Helical" evidence="5">
    <location>
        <begin position="75"/>
        <end position="96"/>
    </location>
</feature>
<evidence type="ECO:0000256" key="2">
    <source>
        <dbReference type="ARBA" id="ARBA00022692"/>
    </source>
</evidence>
<dbReference type="EMBL" id="CAJHUB010000711">
    <property type="protein sequence ID" value="CAD7679271.1"/>
    <property type="molecule type" value="Genomic_DNA"/>
</dbReference>
<evidence type="ECO:0000256" key="3">
    <source>
        <dbReference type="ARBA" id="ARBA00022989"/>
    </source>
</evidence>
<protein>
    <submittedName>
        <fullName evidence="8">(raccoon dog) hypothetical protein</fullName>
    </submittedName>
</protein>
<dbReference type="Pfam" id="PF04116">
    <property type="entry name" value="FA_hydroxylase"/>
    <property type="match status" value="1"/>
</dbReference>